<accession>A0A9Q0N6R0</accession>
<evidence type="ECO:0000313" key="2">
    <source>
        <dbReference type="EMBL" id="KAJ6644603.1"/>
    </source>
</evidence>
<dbReference type="Gene3D" id="1.10.220.160">
    <property type="match status" value="1"/>
</dbReference>
<protein>
    <submittedName>
        <fullName evidence="2">SET domain-containing protein SmydA-8, isoform B</fullName>
    </submittedName>
</protein>
<dbReference type="InterPro" id="IPR001214">
    <property type="entry name" value="SET_dom"/>
</dbReference>
<dbReference type="Gene3D" id="6.10.140.2220">
    <property type="match status" value="1"/>
</dbReference>
<dbReference type="OrthoDB" id="265717at2759"/>
<keyword evidence="3" id="KW-1185">Reference proteome</keyword>
<dbReference type="GO" id="GO:0008757">
    <property type="term" value="F:S-adenosylmethionine-dependent methyltransferase activity"/>
    <property type="evidence" value="ECO:0007669"/>
    <property type="project" value="UniProtKB-ARBA"/>
</dbReference>
<dbReference type="Proteomes" id="UP001151699">
    <property type="component" value="Chromosome B"/>
</dbReference>
<dbReference type="CDD" id="cd20071">
    <property type="entry name" value="SET_SMYD"/>
    <property type="match status" value="1"/>
</dbReference>
<evidence type="ECO:0000313" key="3">
    <source>
        <dbReference type="Proteomes" id="UP001151699"/>
    </source>
</evidence>
<dbReference type="PANTHER" id="PTHR46455">
    <property type="entry name" value="SET AND MYND DOMAIN CONTAINING, ARTHROPOD-SPECIFIC, MEMBER 4, ISOFORM A"/>
    <property type="match status" value="1"/>
</dbReference>
<sequence length="497" mass="56912">MVRKSSKGKKKVHVDIFRDQTFETELLTCDRSPIFGRFLKAKSDIQKGTKILNEKCLIAGPKIFDKNAACIGCYSYLNSIHLKCTNCSWPLCNERCEQSKYHSELDCSFFVERKIKPPDSLKSIEYGAIAVLRTLLLKICRPKDWEKLLSLEHHNDDRKNLPLWNEDIVAEQIIREQWNLGDLFTADEIHTVCGIYEVNGFEMGAFNTIASIFPFCSLITHSCIPNSGHFENVSDETLEVVSLVNIDKNAPITMCYDWCLKGTDVRRRYLLKSKYFYCSCARCNDPFECNTNFSTILCNNPDCKNGSVVSTKCVGLANIDADWKCRKCSKIFKVTNVRAIVEKYEKIGETLGTVKDKENFLLKCKSIFHPSHFIPFAIKFSLCMAYGHDAGYTLHEMSQSDAHRKMELCQEVLKILDILSPGNILYELQAAEVLLSRNILESGRCPKTLMRKRLQNSLEKLDEAIIIFELSYPMRMLAESAKMSTRLELIHFIKALK</sequence>
<dbReference type="EMBL" id="WJQU01000002">
    <property type="protein sequence ID" value="KAJ6644603.1"/>
    <property type="molecule type" value="Genomic_DNA"/>
</dbReference>
<organism evidence="2 3">
    <name type="scientific">Pseudolycoriella hygida</name>
    <dbReference type="NCBI Taxonomy" id="35572"/>
    <lineage>
        <taxon>Eukaryota</taxon>
        <taxon>Metazoa</taxon>
        <taxon>Ecdysozoa</taxon>
        <taxon>Arthropoda</taxon>
        <taxon>Hexapoda</taxon>
        <taxon>Insecta</taxon>
        <taxon>Pterygota</taxon>
        <taxon>Neoptera</taxon>
        <taxon>Endopterygota</taxon>
        <taxon>Diptera</taxon>
        <taxon>Nematocera</taxon>
        <taxon>Sciaroidea</taxon>
        <taxon>Sciaridae</taxon>
        <taxon>Pseudolycoriella</taxon>
    </lineage>
</organism>
<comment type="caution">
    <text evidence="2">The sequence shown here is derived from an EMBL/GenBank/DDBJ whole genome shotgun (WGS) entry which is preliminary data.</text>
</comment>
<dbReference type="Pfam" id="PF00856">
    <property type="entry name" value="SET"/>
    <property type="match status" value="1"/>
</dbReference>
<dbReference type="InterPro" id="IPR046341">
    <property type="entry name" value="SET_dom_sf"/>
</dbReference>
<dbReference type="PROSITE" id="PS50280">
    <property type="entry name" value="SET"/>
    <property type="match status" value="1"/>
</dbReference>
<gene>
    <name evidence="2" type="primary">SmydA-8_4</name>
    <name evidence="2" type="ORF">Bhyg_09572</name>
</gene>
<dbReference type="PANTHER" id="PTHR46455:SF5">
    <property type="entry name" value="SET AND MYND DOMAIN CONTAINING, ARTHROPOD-SPECIFIC, MEMBER 4, ISOFORM A"/>
    <property type="match status" value="1"/>
</dbReference>
<feature type="domain" description="SET" evidence="1">
    <location>
        <begin position="25"/>
        <end position="257"/>
    </location>
</feature>
<dbReference type="GO" id="GO:0008276">
    <property type="term" value="F:protein methyltransferase activity"/>
    <property type="evidence" value="ECO:0007669"/>
    <property type="project" value="UniProtKB-ARBA"/>
</dbReference>
<reference evidence="2" key="1">
    <citation type="submission" date="2022-07" db="EMBL/GenBank/DDBJ databases">
        <authorList>
            <person name="Trinca V."/>
            <person name="Uliana J.V.C."/>
            <person name="Torres T.T."/>
            <person name="Ward R.J."/>
            <person name="Monesi N."/>
        </authorList>
    </citation>
    <scope>NUCLEOTIDE SEQUENCE</scope>
    <source>
        <strain evidence="2">HSMRA1968</strain>
        <tissue evidence="2">Whole embryos</tissue>
    </source>
</reference>
<dbReference type="InterPro" id="IPR053010">
    <property type="entry name" value="SET_SmydA-8"/>
</dbReference>
<name>A0A9Q0N6R0_9DIPT</name>
<dbReference type="SUPFAM" id="SSF82199">
    <property type="entry name" value="SET domain"/>
    <property type="match status" value="1"/>
</dbReference>
<dbReference type="Gene3D" id="2.170.270.10">
    <property type="entry name" value="SET domain"/>
    <property type="match status" value="1"/>
</dbReference>
<dbReference type="GO" id="GO:0008170">
    <property type="term" value="F:N-methyltransferase activity"/>
    <property type="evidence" value="ECO:0007669"/>
    <property type="project" value="UniProtKB-ARBA"/>
</dbReference>
<evidence type="ECO:0000259" key="1">
    <source>
        <dbReference type="PROSITE" id="PS50280"/>
    </source>
</evidence>
<proteinExistence type="predicted"/>
<dbReference type="AlphaFoldDB" id="A0A9Q0N6R0"/>